<proteinExistence type="predicted"/>
<evidence type="ECO:0000256" key="1">
    <source>
        <dbReference type="SAM" id="Phobius"/>
    </source>
</evidence>
<dbReference type="RefSeq" id="WP_186455802.1">
    <property type="nucleotide sequence ID" value="NZ_VITR01000007.1"/>
</dbReference>
<comment type="caution">
    <text evidence="2">The sequence shown here is derived from an EMBL/GenBank/DDBJ whole genome shotgun (WGS) entry which is preliminary data.</text>
</comment>
<reference evidence="2 3" key="1">
    <citation type="submission" date="2019-06" db="EMBL/GenBank/DDBJ databases">
        <title>Genomic Encyclopedia of Type Strains, Phase IV (KMG-V): Genome sequencing to study the core and pangenomes of soil and plant-associated prokaryotes.</title>
        <authorList>
            <person name="Whitman W."/>
        </authorList>
    </citation>
    <scope>NUCLEOTIDE SEQUENCE [LARGE SCALE GENOMIC DNA]</scope>
    <source>
        <strain evidence="2 3">BR 11622</strain>
    </source>
</reference>
<keyword evidence="3" id="KW-1185">Reference proteome</keyword>
<name>A0A560H6T8_9PROT</name>
<evidence type="ECO:0000313" key="2">
    <source>
        <dbReference type="EMBL" id="TWB41871.1"/>
    </source>
</evidence>
<evidence type="ECO:0000313" key="3">
    <source>
        <dbReference type="Proteomes" id="UP000315751"/>
    </source>
</evidence>
<keyword evidence="1" id="KW-0472">Membrane</keyword>
<dbReference type="AlphaFoldDB" id="A0A560H6T8"/>
<organism evidence="2 3">
    <name type="scientific">Nitrospirillum amazonense</name>
    <dbReference type="NCBI Taxonomy" id="28077"/>
    <lineage>
        <taxon>Bacteria</taxon>
        <taxon>Pseudomonadati</taxon>
        <taxon>Pseudomonadota</taxon>
        <taxon>Alphaproteobacteria</taxon>
        <taxon>Rhodospirillales</taxon>
        <taxon>Azospirillaceae</taxon>
        <taxon>Nitrospirillum</taxon>
    </lineage>
</organism>
<keyword evidence="1" id="KW-1133">Transmembrane helix</keyword>
<keyword evidence="1" id="KW-0812">Transmembrane</keyword>
<protein>
    <submittedName>
        <fullName evidence="2">Uncharacterized protein</fullName>
    </submittedName>
</protein>
<feature type="transmembrane region" description="Helical" evidence="1">
    <location>
        <begin position="6"/>
        <end position="23"/>
    </location>
</feature>
<dbReference type="Proteomes" id="UP000315751">
    <property type="component" value="Unassembled WGS sequence"/>
</dbReference>
<dbReference type="EMBL" id="VITR01000007">
    <property type="protein sequence ID" value="TWB41871.1"/>
    <property type="molecule type" value="Genomic_DNA"/>
</dbReference>
<sequence length="50" mass="5218">MIQQAIVGVIVVAALAWVLRPTLRRALRRRQVAAGKAPGPCGSDSCNCGS</sequence>
<gene>
    <name evidence="2" type="ORF">FBZ90_107247</name>
</gene>
<accession>A0A560H6T8</accession>